<gene>
    <name evidence="1" type="ORF">FSCOSCO3_A017271</name>
</gene>
<dbReference type="Proteomes" id="UP001314229">
    <property type="component" value="Unassembled WGS sequence"/>
</dbReference>
<comment type="caution">
    <text evidence="1">The sequence shown here is derived from an EMBL/GenBank/DDBJ whole genome shotgun (WGS) entry which is preliminary data.</text>
</comment>
<dbReference type="AlphaFoldDB" id="A0AAV1P225"/>
<name>A0AAV1P225_SCOSC</name>
<dbReference type="PANTHER" id="PTHR36688">
    <property type="entry name" value="ENDO/EXONUCLEASE/PHOSPHATASE DOMAIN-CONTAINING PROTEIN"/>
    <property type="match status" value="1"/>
</dbReference>
<protein>
    <submittedName>
        <fullName evidence="1">LOW QUALITY PROTEIN: uncharacterized protein LOC116980627</fullName>
    </submittedName>
</protein>
<reference evidence="1 2" key="1">
    <citation type="submission" date="2024-01" db="EMBL/GenBank/DDBJ databases">
        <authorList>
            <person name="Alioto T."/>
            <person name="Alioto T."/>
            <person name="Gomez Garrido J."/>
        </authorList>
    </citation>
    <scope>NUCLEOTIDE SEQUENCE [LARGE SCALE GENOMIC DNA]</scope>
</reference>
<evidence type="ECO:0000313" key="2">
    <source>
        <dbReference type="Proteomes" id="UP001314229"/>
    </source>
</evidence>
<evidence type="ECO:0000313" key="1">
    <source>
        <dbReference type="EMBL" id="CAK6965886.1"/>
    </source>
</evidence>
<accession>A0AAV1P225</accession>
<organism evidence="1 2">
    <name type="scientific">Scomber scombrus</name>
    <name type="common">Atlantic mackerel</name>
    <name type="synonym">Scomber vernalis</name>
    <dbReference type="NCBI Taxonomy" id="13677"/>
    <lineage>
        <taxon>Eukaryota</taxon>
        <taxon>Metazoa</taxon>
        <taxon>Chordata</taxon>
        <taxon>Craniata</taxon>
        <taxon>Vertebrata</taxon>
        <taxon>Euteleostomi</taxon>
        <taxon>Actinopterygii</taxon>
        <taxon>Neopterygii</taxon>
        <taxon>Teleostei</taxon>
        <taxon>Neoteleostei</taxon>
        <taxon>Acanthomorphata</taxon>
        <taxon>Pelagiaria</taxon>
        <taxon>Scombriformes</taxon>
        <taxon>Scombridae</taxon>
        <taxon>Scomber</taxon>
    </lineage>
</organism>
<keyword evidence="2" id="KW-1185">Reference proteome</keyword>
<dbReference type="EMBL" id="CAWUFR010000088">
    <property type="protein sequence ID" value="CAK6965886.1"/>
    <property type="molecule type" value="Genomic_DNA"/>
</dbReference>
<proteinExistence type="predicted"/>
<dbReference type="PANTHER" id="PTHR36688:SF1">
    <property type="entry name" value="ENDONUCLEASE_EXONUCLEASE_PHOSPHATASE DOMAIN-CONTAINING PROTEIN"/>
    <property type="match status" value="1"/>
</dbReference>
<dbReference type="InterPro" id="IPR052560">
    <property type="entry name" value="RdDP_mobile_element"/>
</dbReference>
<sequence>MAKAAGKYSYADDLAILLSKPSREAVEEGLSEDMNILSSYLKNWRHKLSVDKTVTSMFHLNNKEATCEMNIMINNARLQFQPFPTYLGVNLDRTLSFKQHLVSVKAKTTAHATLIRRLAGTTR</sequence>